<dbReference type="PANTHER" id="PTHR11364">
    <property type="entry name" value="THIOSULFATE SULFERTANSFERASE"/>
    <property type="match status" value="1"/>
</dbReference>
<comment type="caution">
    <text evidence="5">The sequence shown here is derived from an EMBL/GenBank/DDBJ whole genome shotgun (WGS) entry which is preliminary data.</text>
</comment>
<dbReference type="CDD" id="cd01448">
    <property type="entry name" value="TST_Repeat_1"/>
    <property type="match status" value="1"/>
</dbReference>
<dbReference type="VEuPathDB" id="FungiDB:CPC735_021150"/>
<dbReference type="PROSITE" id="PS50206">
    <property type="entry name" value="RHODANESE_3"/>
    <property type="match status" value="2"/>
</dbReference>
<dbReference type="Pfam" id="PF00581">
    <property type="entry name" value="Rhodanese"/>
    <property type="match status" value="1"/>
</dbReference>
<evidence type="ECO:0000256" key="3">
    <source>
        <dbReference type="SAM" id="MobiDB-lite"/>
    </source>
</evidence>
<keyword evidence="2" id="KW-0677">Repeat</keyword>
<evidence type="ECO:0000259" key="4">
    <source>
        <dbReference type="PROSITE" id="PS50206"/>
    </source>
</evidence>
<feature type="region of interest" description="Disordered" evidence="3">
    <location>
        <begin position="237"/>
        <end position="256"/>
    </location>
</feature>
<dbReference type="AlphaFoldDB" id="C5PJD8"/>
<name>C5PJD8_COCP7</name>
<organism evidence="5 6">
    <name type="scientific">Coccidioides posadasii (strain C735)</name>
    <name type="common">Valley fever fungus</name>
    <dbReference type="NCBI Taxonomy" id="222929"/>
    <lineage>
        <taxon>Eukaryota</taxon>
        <taxon>Fungi</taxon>
        <taxon>Dikarya</taxon>
        <taxon>Ascomycota</taxon>
        <taxon>Pezizomycotina</taxon>
        <taxon>Eurotiomycetes</taxon>
        <taxon>Eurotiomycetidae</taxon>
        <taxon>Onygenales</taxon>
        <taxon>Onygenaceae</taxon>
        <taxon>Coccidioides</taxon>
    </lineage>
</organism>
<feature type="domain" description="Rhodanese" evidence="4">
    <location>
        <begin position="84"/>
        <end position="187"/>
    </location>
</feature>
<sequence length="349" mass="38850">MACVALRPVIFSQGALPHLRFSAAAVASPLLHARHQHRSTSILSSYLVTPKELNDGLKKNARTKISTSPRVIPLCAAWFMPNDPEGRTGIESFKKKRIPQARYFDIDDVKDPNSPYPHMLPTKERFAEAMQSLGIRRDDEVVVYDTEELGLMSAPRVGWTLRYFGHPNVRILNNFRLWVRDGYPTESGEITQEERSNYQVDAYNPEMVVDFAEMKQIGEDYGKEGADSVQVLDARPAGRWAGKSPEPRPELSSGHMPGSVNVPFVELLDPETKTLLPEAELRKVLESKGVDPSRSIISSCGSGVTAAVIDLALHEAGYGNAESRRLYDGSWSEWAARVSESSGLIRKEQ</sequence>
<reference evidence="5 6" key="1">
    <citation type="journal article" date="2009" name="Genome Res.">
        <title>Comparative genomic analyses of the human fungal pathogens Coccidioides and their relatives.</title>
        <authorList>
            <person name="Sharpton T.J."/>
            <person name="Stajich J.E."/>
            <person name="Rounsley S.D."/>
            <person name="Gardner M.J."/>
            <person name="Wortman J.R."/>
            <person name="Jordar V.S."/>
            <person name="Maiti R."/>
            <person name="Kodira C.D."/>
            <person name="Neafsey D.E."/>
            <person name="Zeng Q."/>
            <person name="Hung C.-Y."/>
            <person name="McMahan C."/>
            <person name="Muszewska A."/>
            <person name="Grynberg M."/>
            <person name="Mandel M.A."/>
            <person name="Kellner E.M."/>
            <person name="Barker B.M."/>
            <person name="Galgiani J.N."/>
            <person name="Orbach M.J."/>
            <person name="Kirkland T.N."/>
            <person name="Cole G.T."/>
            <person name="Henn M.R."/>
            <person name="Birren B.W."/>
            <person name="Taylor J.W."/>
        </authorList>
    </citation>
    <scope>NUCLEOTIDE SEQUENCE [LARGE SCALE GENOMIC DNA]</scope>
    <source>
        <strain evidence="6">C735</strain>
    </source>
</reference>
<dbReference type="InterPro" id="IPR045078">
    <property type="entry name" value="TST/MPST-like"/>
</dbReference>
<dbReference type="PANTHER" id="PTHR11364:SF27">
    <property type="entry name" value="SULFURTRANSFERASE"/>
    <property type="match status" value="1"/>
</dbReference>
<keyword evidence="1" id="KW-0808">Transferase</keyword>
<dbReference type="HOGENOM" id="CLU_031618_3_1_1"/>
<dbReference type="EMBL" id="ACFW01000051">
    <property type="protein sequence ID" value="EER23087.1"/>
    <property type="molecule type" value="Genomic_DNA"/>
</dbReference>
<dbReference type="FunFam" id="3.40.250.10:FF:000001">
    <property type="entry name" value="Sulfurtransferase"/>
    <property type="match status" value="1"/>
</dbReference>
<dbReference type="OrthoDB" id="270167at2759"/>
<evidence type="ECO:0000256" key="2">
    <source>
        <dbReference type="ARBA" id="ARBA00022737"/>
    </source>
</evidence>
<dbReference type="FunFam" id="3.40.250.10:FF:000033">
    <property type="entry name" value="Thiosulfate sulfurtransferase TUM1"/>
    <property type="match status" value="1"/>
</dbReference>
<accession>C5PJD8</accession>
<proteinExistence type="predicted"/>
<dbReference type="Gene3D" id="3.40.250.10">
    <property type="entry name" value="Rhodanese-like domain"/>
    <property type="match status" value="2"/>
</dbReference>
<protein>
    <submittedName>
        <fullName evidence="5">Rhodanese-like domain containing protein</fullName>
    </submittedName>
</protein>
<dbReference type="SMART" id="SM00450">
    <property type="entry name" value="RHOD"/>
    <property type="match status" value="2"/>
</dbReference>
<dbReference type="InterPro" id="IPR001763">
    <property type="entry name" value="Rhodanese-like_dom"/>
</dbReference>
<dbReference type="CDD" id="cd01449">
    <property type="entry name" value="TST_Repeat_2"/>
    <property type="match status" value="1"/>
</dbReference>
<evidence type="ECO:0000313" key="6">
    <source>
        <dbReference type="Proteomes" id="UP000009084"/>
    </source>
</evidence>
<evidence type="ECO:0000256" key="1">
    <source>
        <dbReference type="ARBA" id="ARBA00022679"/>
    </source>
</evidence>
<dbReference type="GO" id="GO:0005739">
    <property type="term" value="C:mitochondrion"/>
    <property type="evidence" value="ECO:0007669"/>
    <property type="project" value="TreeGrafter"/>
</dbReference>
<dbReference type="Proteomes" id="UP000009084">
    <property type="component" value="Unassembled WGS sequence"/>
</dbReference>
<gene>
    <name evidence="5" type="ORF">CPC735_021150</name>
</gene>
<feature type="domain" description="Rhodanese" evidence="4">
    <location>
        <begin position="225"/>
        <end position="343"/>
    </location>
</feature>
<dbReference type="GO" id="GO:0004792">
    <property type="term" value="F:thiosulfate-cyanide sulfurtransferase activity"/>
    <property type="evidence" value="ECO:0007669"/>
    <property type="project" value="TreeGrafter"/>
</dbReference>
<dbReference type="KEGG" id="cpw:9690701"/>
<dbReference type="InterPro" id="IPR036873">
    <property type="entry name" value="Rhodanese-like_dom_sf"/>
</dbReference>
<evidence type="ECO:0000313" key="5">
    <source>
        <dbReference type="EMBL" id="EER23087.1"/>
    </source>
</evidence>
<dbReference type="SUPFAM" id="SSF52821">
    <property type="entry name" value="Rhodanese/Cell cycle control phosphatase"/>
    <property type="match status" value="2"/>
</dbReference>